<dbReference type="GeneID" id="24096474"/>
<dbReference type="STRING" id="599839.J4G625"/>
<evidence type="ECO:0000313" key="3">
    <source>
        <dbReference type="Proteomes" id="UP000006352"/>
    </source>
</evidence>
<protein>
    <submittedName>
        <fullName evidence="2">Uncharacterized protein</fullName>
    </submittedName>
</protein>
<sequence length="352" mass="37363">MQTFRAQQILFRPPLLIRQPHSTSKAHSITSQLKSHIQHQCIFPRPLVHCLPTTFRGQLLARGVASSVSGRPGSQTAGQAAQNIKEEVGNSTADLAKAIAGGNVFRDAVAPANQTFLGITNAVASGVPTPYLVFGLAGGLPYVGATGATIYLARQAGIAATGLVSSIDPGVAITVLDQALNIQMTYGAVMLSFLGALHWGFEFAGYGGHKGYARLMLGAAPIVLGWSTLTLQPVPALITQWIGFTGLWWADLQATSAGWAPRWYSQYRFYLTVLVGTCIISSLAATSYWGPVGGHGLISHDLNMIRAERAQIRPEGEGLVGGNIEAQPAPEDSDAYVVIRKKSNASGEDKQQ</sequence>
<feature type="transmembrane region" description="Helical" evidence="1">
    <location>
        <begin position="222"/>
        <end position="249"/>
    </location>
</feature>
<dbReference type="OrthoDB" id="194289at2759"/>
<gene>
    <name evidence="2" type="ORF">FIBRA_03623</name>
</gene>
<feature type="transmembrane region" description="Helical" evidence="1">
    <location>
        <begin position="269"/>
        <end position="290"/>
    </location>
</feature>
<dbReference type="EMBL" id="HE797040">
    <property type="protein sequence ID" value="CCM01563.1"/>
    <property type="molecule type" value="Genomic_DNA"/>
</dbReference>
<evidence type="ECO:0000256" key="1">
    <source>
        <dbReference type="SAM" id="Phobius"/>
    </source>
</evidence>
<evidence type="ECO:0000313" key="2">
    <source>
        <dbReference type="EMBL" id="CCM01563.1"/>
    </source>
</evidence>
<keyword evidence="1" id="KW-1133">Transmembrane helix</keyword>
<dbReference type="PANTHER" id="PTHR15887">
    <property type="entry name" value="TRANSMEMBRANE PROTEIN 69"/>
    <property type="match status" value="1"/>
</dbReference>
<reference evidence="2 3" key="1">
    <citation type="journal article" date="2012" name="Appl. Environ. Microbiol.">
        <title>Short-read sequencing for genomic analysis of the brown rot fungus Fibroporia radiculosa.</title>
        <authorList>
            <person name="Tang J.D."/>
            <person name="Perkins A.D."/>
            <person name="Sonstegard T.S."/>
            <person name="Schroeder S.G."/>
            <person name="Burgess S.C."/>
            <person name="Diehl S.V."/>
        </authorList>
    </citation>
    <scope>NUCLEOTIDE SEQUENCE [LARGE SCALE GENOMIC DNA]</scope>
    <source>
        <strain evidence="2 3">TFFH 294</strain>
    </source>
</reference>
<keyword evidence="1" id="KW-0812">Transmembrane</keyword>
<organism evidence="2 3">
    <name type="scientific">Fibroporia radiculosa</name>
    <dbReference type="NCBI Taxonomy" id="599839"/>
    <lineage>
        <taxon>Eukaryota</taxon>
        <taxon>Fungi</taxon>
        <taxon>Dikarya</taxon>
        <taxon>Basidiomycota</taxon>
        <taxon>Agaricomycotina</taxon>
        <taxon>Agaricomycetes</taxon>
        <taxon>Polyporales</taxon>
        <taxon>Fibroporiaceae</taxon>
        <taxon>Fibroporia</taxon>
    </lineage>
</organism>
<dbReference type="RefSeq" id="XP_012180846.1">
    <property type="nucleotide sequence ID" value="XM_012325456.1"/>
</dbReference>
<dbReference type="PANTHER" id="PTHR15887:SF1">
    <property type="entry name" value="TRANSMEMBRANE PROTEIN 69"/>
    <property type="match status" value="1"/>
</dbReference>
<keyword evidence="1" id="KW-0472">Membrane</keyword>
<accession>J4G625</accession>
<dbReference type="InterPro" id="IPR021836">
    <property type="entry name" value="DUF3429"/>
</dbReference>
<keyword evidence="3" id="KW-1185">Reference proteome</keyword>
<feature type="transmembrane region" description="Helical" evidence="1">
    <location>
        <begin position="184"/>
        <end position="201"/>
    </location>
</feature>
<proteinExistence type="predicted"/>
<dbReference type="InParanoid" id="J4G625"/>
<dbReference type="Pfam" id="PF11911">
    <property type="entry name" value="DUF3429"/>
    <property type="match status" value="1"/>
</dbReference>
<dbReference type="Proteomes" id="UP000006352">
    <property type="component" value="Unassembled WGS sequence"/>
</dbReference>
<dbReference type="AlphaFoldDB" id="J4G625"/>
<dbReference type="HOGENOM" id="CLU_045137_1_0_1"/>
<name>J4G625_9APHY</name>